<feature type="transmembrane region" description="Helical" evidence="6">
    <location>
        <begin position="387"/>
        <end position="404"/>
    </location>
</feature>
<evidence type="ECO:0000256" key="6">
    <source>
        <dbReference type="SAM" id="Phobius"/>
    </source>
</evidence>
<sequence length="482" mass="55126">MGKIKLLFKNKVIMYLATRYLTYFFQFLSSIIIAVKLGPYYFGVWGFLLLLINYFRISNFGVSNAVNILIVQNKENEQKVKNLVVSALASLAILSLMIILFALYYYLFGIAFFQKYEVGVLFYVVCFIAILTHFNTLLMNIYRIKNRLFEVAFQQSAVPILVLITCFFLKDKTLVYALLGAHVVGNILALLIFVFGKKIPWKGSFSISVLKTIINKGFFLFLYNICFYLIIVSIKTIISIYYSVEDFGFFTFSYSLANVVLLFLQALTFIVFPKIIDKLKSEDSQSIQILIKSIRVSYVSLAFGLGFLSLIIFPIFLELVPKYEQALTVIQLSVLTVVLYTNSFGYGTYLMAQNKEKTIAKISSFALLVNISIALTLIHVFKVTYEYVILATTFTYILYTYLCVQYGKKQMGLKDGFAKNFTDCFQLSLLIPYIIAILVVLSSIKWLLPLPLIVYVLLNKNAIKEIIIKIKTIINRPNVIDL</sequence>
<dbReference type="EMBL" id="FQYV01000008">
    <property type="protein sequence ID" value="SHI99124.1"/>
    <property type="molecule type" value="Genomic_DNA"/>
</dbReference>
<feature type="transmembrane region" description="Helical" evidence="6">
    <location>
        <begin position="217"/>
        <end position="242"/>
    </location>
</feature>
<proteinExistence type="predicted"/>
<evidence type="ECO:0000256" key="3">
    <source>
        <dbReference type="ARBA" id="ARBA00022692"/>
    </source>
</evidence>
<keyword evidence="3 6" id="KW-0812">Transmembrane</keyword>
<evidence type="ECO:0000256" key="4">
    <source>
        <dbReference type="ARBA" id="ARBA00022989"/>
    </source>
</evidence>
<dbReference type="STRING" id="797419.SAMN05216556_109109"/>
<dbReference type="RefSeq" id="WP_073216887.1">
    <property type="nucleotide sequence ID" value="NZ_FNNS01000009.1"/>
</dbReference>
<keyword evidence="8" id="KW-1185">Reference proteome</keyword>
<evidence type="ECO:0000256" key="5">
    <source>
        <dbReference type="ARBA" id="ARBA00023136"/>
    </source>
</evidence>
<dbReference type="InterPro" id="IPR002797">
    <property type="entry name" value="Polysacc_synth"/>
</dbReference>
<dbReference type="InterPro" id="IPR050833">
    <property type="entry name" value="Poly_Biosynth_Transport"/>
</dbReference>
<organism evidence="7 8">
    <name type="scientific">Aequorivita viscosa</name>
    <dbReference type="NCBI Taxonomy" id="797419"/>
    <lineage>
        <taxon>Bacteria</taxon>
        <taxon>Pseudomonadati</taxon>
        <taxon>Bacteroidota</taxon>
        <taxon>Flavobacteriia</taxon>
        <taxon>Flavobacteriales</taxon>
        <taxon>Flavobacteriaceae</taxon>
        <taxon>Aequorivita</taxon>
    </lineage>
</organism>
<protein>
    <submittedName>
        <fullName evidence="7">Membrane protein involved in the export of O-antigen and teichoic acid</fullName>
    </submittedName>
</protein>
<dbReference type="OrthoDB" id="8046861at2"/>
<feature type="transmembrane region" description="Helical" evidence="6">
    <location>
        <begin position="296"/>
        <end position="317"/>
    </location>
</feature>
<feature type="transmembrane region" description="Helical" evidence="6">
    <location>
        <begin position="176"/>
        <end position="196"/>
    </location>
</feature>
<name>A0A1M6FN74_9FLAO</name>
<feature type="transmembrane region" description="Helical" evidence="6">
    <location>
        <begin position="151"/>
        <end position="170"/>
    </location>
</feature>
<evidence type="ECO:0000256" key="1">
    <source>
        <dbReference type="ARBA" id="ARBA00004651"/>
    </source>
</evidence>
<dbReference type="Proteomes" id="UP000184172">
    <property type="component" value="Unassembled WGS sequence"/>
</dbReference>
<dbReference type="AlphaFoldDB" id="A0A1M6FN74"/>
<evidence type="ECO:0000256" key="2">
    <source>
        <dbReference type="ARBA" id="ARBA00022475"/>
    </source>
</evidence>
<keyword evidence="2" id="KW-1003">Cell membrane</keyword>
<keyword evidence="4 6" id="KW-1133">Transmembrane helix</keyword>
<feature type="transmembrane region" description="Helical" evidence="6">
    <location>
        <begin position="254"/>
        <end position="276"/>
    </location>
</feature>
<feature type="transmembrane region" description="Helical" evidence="6">
    <location>
        <begin position="362"/>
        <end position="381"/>
    </location>
</feature>
<dbReference type="GO" id="GO:0005886">
    <property type="term" value="C:plasma membrane"/>
    <property type="evidence" value="ECO:0007669"/>
    <property type="project" value="UniProtKB-SubCell"/>
</dbReference>
<gene>
    <name evidence="7" type="ORF">SAMN04487908_1087</name>
</gene>
<evidence type="ECO:0000313" key="7">
    <source>
        <dbReference type="EMBL" id="SHI99124.1"/>
    </source>
</evidence>
<dbReference type="PANTHER" id="PTHR30250:SF11">
    <property type="entry name" value="O-ANTIGEN TRANSPORTER-RELATED"/>
    <property type="match status" value="1"/>
</dbReference>
<feature type="transmembrane region" description="Helical" evidence="6">
    <location>
        <begin position="329"/>
        <end position="350"/>
    </location>
</feature>
<feature type="transmembrane region" description="Helical" evidence="6">
    <location>
        <begin position="12"/>
        <end position="34"/>
    </location>
</feature>
<reference evidence="8" key="1">
    <citation type="submission" date="2016-11" db="EMBL/GenBank/DDBJ databases">
        <authorList>
            <person name="Varghese N."/>
            <person name="Submissions S."/>
        </authorList>
    </citation>
    <scope>NUCLEOTIDE SEQUENCE [LARGE SCALE GENOMIC DNA]</scope>
    <source>
        <strain evidence="8">DSM 26349</strain>
    </source>
</reference>
<keyword evidence="5 6" id="KW-0472">Membrane</keyword>
<feature type="transmembrane region" description="Helical" evidence="6">
    <location>
        <begin position="83"/>
        <end position="108"/>
    </location>
</feature>
<dbReference type="PANTHER" id="PTHR30250">
    <property type="entry name" value="PST FAMILY PREDICTED COLANIC ACID TRANSPORTER"/>
    <property type="match status" value="1"/>
</dbReference>
<evidence type="ECO:0000313" key="8">
    <source>
        <dbReference type="Proteomes" id="UP000184172"/>
    </source>
</evidence>
<accession>A0A1M6FN74</accession>
<feature type="transmembrane region" description="Helical" evidence="6">
    <location>
        <begin position="120"/>
        <end position="139"/>
    </location>
</feature>
<feature type="transmembrane region" description="Helical" evidence="6">
    <location>
        <begin position="425"/>
        <end position="448"/>
    </location>
</feature>
<comment type="subcellular location">
    <subcellularLocation>
        <location evidence="1">Cell membrane</location>
        <topology evidence="1">Multi-pass membrane protein</topology>
    </subcellularLocation>
</comment>
<dbReference type="Pfam" id="PF01943">
    <property type="entry name" value="Polysacc_synt"/>
    <property type="match status" value="1"/>
</dbReference>
<feature type="transmembrane region" description="Helical" evidence="6">
    <location>
        <begin position="40"/>
        <end position="62"/>
    </location>
</feature>